<comment type="caution">
    <text evidence="13">The sequence shown here is derived from an EMBL/GenBank/DDBJ whole genome shotgun (WGS) entry which is preliminary data.</text>
</comment>
<dbReference type="InterPro" id="IPR057285">
    <property type="entry name" value="Pre-PUA_NSUN2"/>
</dbReference>
<feature type="compositionally biased region" description="Basic residues" evidence="11">
    <location>
        <begin position="1"/>
        <end position="16"/>
    </location>
</feature>
<evidence type="ECO:0000256" key="11">
    <source>
        <dbReference type="SAM" id="MobiDB-lite"/>
    </source>
</evidence>
<keyword evidence="6 10" id="KW-0949">S-adenosyl-L-methionine</keyword>
<dbReference type="InterPro" id="IPR023267">
    <property type="entry name" value="RCMT"/>
</dbReference>
<dbReference type="FunFam" id="3.40.50.150:FF:000153">
    <property type="entry name" value="S-adenosyl-L-methionine-dependent methyltransferase superfamily protein"/>
    <property type="match status" value="1"/>
</dbReference>
<evidence type="ECO:0000256" key="4">
    <source>
        <dbReference type="ARBA" id="ARBA00022603"/>
    </source>
</evidence>
<evidence type="ECO:0000256" key="9">
    <source>
        <dbReference type="ARBA" id="ARBA00023242"/>
    </source>
</evidence>
<evidence type="ECO:0000256" key="7">
    <source>
        <dbReference type="ARBA" id="ARBA00022694"/>
    </source>
</evidence>
<comment type="subcellular location">
    <subcellularLocation>
        <location evidence="1">Nucleus</location>
    </subcellularLocation>
</comment>
<reference evidence="13" key="1">
    <citation type="journal article" date="2016" name="Nat. Genet.">
        <title>A high-quality carrot genome assembly provides new insights into carotenoid accumulation and asterid genome evolution.</title>
        <authorList>
            <person name="Iorizzo M."/>
            <person name="Ellison S."/>
            <person name="Senalik D."/>
            <person name="Zeng P."/>
            <person name="Satapoomin P."/>
            <person name="Huang J."/>
            <person name="Bowman M."/>
            <person name="Iovene M."/>
            <person name="Sanseverino W."/>
            <person name="Cavagnaro P."/>
            <person name="Yildiz M."/>
            <person name="Macko-Podgorni A."/>
            <person name="Moranska E."/>
            <person name="Grzebelus E."/>
            <person name="Grzebelus D."/>
            <person name="Ashrafi H."/>
            <person name="Zheng Z."/>
            <person name="Cheng S."/>
            <person name="Spooner D."/>
            <person name="Van Deynze A."/>
            <person name="Simon P."/>
        </authorList>
    </citation>
    <scope>NUCLEOTIDE SEQUENCE [LARGE SCALE GENOMIC DNA]</scope>
    <source>
        <tissue evidence="13">Leaf</tissue>
    </source>
</reference>
<evidence type="ECO:0000256" key="6">
    <source>
        <dbReference type="ARBA" id="ARBA00022691"/>
    </source>
</evidence>
<evidence type="ECO:0000313" key="13">
    <source>
        <dbReference type="EMBL" id="KZN10821.1"/>
    </source>
</evidence>
<gene>
    <name evidence="13" type="ORF">DCAR_003477</name>
</gene>
<dbReference type="Pfam" id="PF25378">
    <property type="entry name" value="PUA_NSUN2"/>
    <property type="match status" value="2"/>
</dbReference>
<keyword evidence="5 10" id="KW-0808">Transferase</keyword>
<dbReference type="OMA" id="QLFTEYV"/>
<dbReference type="PANTHER" id="PTHR22808:SF1">
    <property type="entry name" value="RNA CYTOSINE-C(5)-METHYLTRANSFERASE NSUN2-RELATED"/>
    <property type="match status" value="1"/>
</dbReference>
<evidence type="ECO:0000256" key="5">
    <source>
        <dbReference type="ARBA" id="ARBA00022679"/>
    </source>
</evidence>
<feature type="region of interest" description="Disordered" evidence="11">
    <location>
        <begin position="537"/>
        <end position="583"/>
    </location>
</feature>
<evidence type="ECO:0000259" key="12">
    <source>
        <dbReference type="PROSITE" id="PS51686"/>
    </source>
</evidence>
<dbReference type="InterPro" id="IPR023270">
    <property type="entry name" value="RCMT_NCL1"/>
</dbReference>
<comment type="similarity">
    <text evidence="2 10">Belongs to the class I-like SAM-binding methyltransferase superfamily. RsmB/NOP family.</text>
</comment>
<dbReference type="PROSITE" id="PS51686">
    <property type="entry name" value="SAM_MT_RSMB_NOP"/>
    <property type="match status" value="1"/>
</dbReference>
<feature type="binding site" evidence="10">
    <location>
        <position position="285"/>
    </location>
    <ligand>
        <name>S-adenosyl-L-methionine</name>
        <dbReference type="ChEBI" id="CHEBI:59789"/>
    </ligand>
</feature>
<evidence type="ECO:0000256" key="1">
    <source>
        <dbReference type="ARBA" id="ARBA00004123"/>
    </source>
</evidence>
<keyword evidence="4 10" id="KW-0489">Methyltransferase</keyword>
<dbReference type="Gene3D" id="3.40.50.150">
    <property type="entry name" value="Vaccinia Virus protein VP39"/>
    <property type="match status" value="1"/>
</dbReference>
<dbReference type="STRING" id="79200.A0A162ALT6"/>
<feature type="binding site" evidence="10">
    <location>
        <begin position="188"/>
        <end position="194"/>
    </location>
    <ligand>
        <name>S-adenosyl-L-methionine</name>
        <dbReference type="ChEBI" id="CHEBI:59789"/>
    </ligand>
</feature>
<dbReference type="InterPro" id="IPR001678">
    <property type="entry name" value="MeTrfase_RsmB-F_NOP2_dom"/>
</dbReference>
<organism evidence="13">
    <name type="scientific">Daucus carota subsp. sativus</name>
    <name type="common">Carrot</name>
    <dbReference type="NCBI Taxonomy" id="79200"/>
    <lineage>
        <taxon>Eukaryota</taxon>
        <taxon>Viridiplantae</taxon>
        <taxon>Streptophyta</taxon>
        <taxon>Embryophyta</taxon>
        <taxon>Tracheophyta</taxon>
        <taxon>Spermatophyta</taxon>
        <taxon>Magnoliopsida</taxon>
        <taxon>eudicotyledons</taxon>
        <taxon>Gunneridae</taxon>
        <taxon>Pentapetalae</taxon>
        <taxon>asterids</taxon>
        <taxon>campanulids</taxon>
        <taxon>Apiales</taxon>
        <taxon>Apiaceae</taxon>
        <taxon>Apioideae</taxon>
        <taxon>Scandiceae</taxon>
        <taxon>Daucinae</taxon>
        <taxon>Daucus</taxon>
        <taxon>Daucus sect. Daucus</taxon>
    </lineage>
</organism>
<dbReference type="Pfam" id="PF01189">
    <property type="entry name" value="Methyltr_RsmB-F"/>
    <property type="match status" value="1"/>
</dbReference>
<dbReference type="InterPro" id="IPR049560">
    <property type="entry name" value="MeTrfase_RsmB-F_NOP2_cat"/>
</dbReference>
<evidence type="ECO:0000256" key="3">
    <source>
        <dbReference type="ARBA" id="ARBA00022555"/>
    </source>
</evidence>
<feature type="region of interest" description="Disordered" evidence="11">
    <location>
        <begin position="1"/>
        <end position="35"/>
    </location>
</feature>
<sequence length="1031" mass="115018">MGGRGRRSRTQRKHFKDGRENVWKRPRSDAQQQEDFNAKKHWEPFATQNPAFDDYYKEQGIVSLEEWDTFNKFLRRPLPAAFRINSSSQFCDDIRSQLENDFMKSLQAEDTDGNEVAAIKPLSWYPENLAWQSNFSRMQLRKNQILERFHEFLKLENEIGNITRQEAVSMVPPLFLDVRPDHFVLDMCAAPGSKTFQLLEMIYRSVEPGTLPSGMVIANDVDVQRCNLLIHQTKRMCTANLIVTNHEAQHFPSCRLKKNNTAKSETGGVKELAIDQLLFDRVLCDVPCSGDGTLRKAPDIWRKWNVGMGNSLHCLQVQIAMRGLSLLKVGGKMVYSTCSMNPVENEAVVAEILRKCGGSVELLDVSAELPNLIRRPGLKKWKVRDKGSWLASYEDVRKFRRQGIVPSMFPSGKHYNEESANDQEADLEVIPENGGESINGSYLMEDKTSSDNNCEEEISDLPLEYCMRIVPHDQDSGAFFIAVFQKLSPLPAIQNHAAIQKKTITPPELLTSNDRSEKSEDLGTEEDLMEIALTDVKEQSTEPFQDSDIADEQTAASTDTEANNISEETEPEDIPAPVSQETVPEVARGKRKLQLQGKWRGVDPVVFLNSDAIINGIKTFYGIKESFPFSGYLVTRNSDTNHVKRIYYVSDSVKDVLKLNFLGGEQLKITSIGLKMFERQTSKEGNNAAMFRISSEGLPLLLPHITKQVISAKEIDFNHLLQYKTIKFADFVDAEFGEKASKLLLGCCVVVLNKGCEIVHDPPHVNASTIAIGCWRGRTNVAVMVTAIDCQELLERLVPKTDKVNGSTPDGCKPPIADDAVTKVNGVDSEDIVTHTPDISDSVKDVLKLNFLGGEQLKITSIGLKMFERQTSKEGNNAAMFRISSEGLPLLLPHITKQVISAKEIDFNHLLQYKTIKFADFVDAEFGEKASKLLLGCCVVVLNKGCEIVHDPPHVNASTIAIGCWRGRTNVAVMVTAIDCQELLERLVPKTDKVNGSTPDGCKPPIADDAVTKVNGVDSEDIVTHTPDISG</sequence>
<evidence type="ECO:0000256" key="10">
    <source>
        <dbReference type="PROSITE-ProRule" id="PRU01023"/>
    </source>
</evidence>
<keyword evidence="9" id="KW-0539">Nucleus</keyword>
<dbReference type="GO" id="GO:0016428">
    <property type="term" value="F:tRNA (cytidine-5-)-methyltransferase activity"/>
    <property type="evidence" value="ECO:0007669"/>
    <property type="project" value="InterPro"/>
</dbReference>
<dbReference type="SUPFAM" id="SSF53335">
    <property type="entry name" value="S-adenosyl-L-methionine-dependent methyltransferases"/>
    <property type="match status" value="1"/>
</dbReference>
<dbReference type="InterPro" id="IPR057286">
    <property type="entry name" value="PUA_NSUN2"/>
</dbReference>
<feature type="binding site" evidence="10">
    <location>
        <position position="220"/>
    </location>
    <ligand>
        <name>S-adenosyl-L-methionine</name>
        <dbReference type="ChEBI" id="CHEBI:59789"/>
    </ligand>
</feature>
<name>A0A162ALT6_DAUCS</name>
<feature type="domain" description="SAM-dependent MTase RsmB/NOP-type" evidence="12">
    <location>
        <begin position="70"/>
        <end position="487"/>
    </location>
</feature>
<dbReference type="PRINTS" id="PR02011">
    <property type="entry name" value="RCMTNCL1"/>
</dbReference>
<dbReference type="InterPro" id="IPR018314">
    <property type="entry name" value="RsmB/NOL1/NOP2-like_CS"/>
</dbReference>
<dbReference type="InterPro" id="IPR029063">
    <property type="entry name" value="SAM-dependent_MTases_sf"/>
</dbReference>
<feature type="active site" description="Nucleophile" evidence="10">
    <location>
        <position position="338"/>
    </location>
</feature>
<feature type="compositionally biased region" description="Polar residues" evidence="11">
    <location>
        <begin position="554"/>
        <end position="566"/>
    </location>
</feature>
<dbReference type="AlphaFoldDB" id="A0A162ALT6"/>
<evidence type="ECO:0000256" key="2">
    <source>
        <dbReference type="ARBA" id="ARBA00007494"/>
    </source>
</evidence>
<dbReference type="GO" id="GO:0030488">
    <property type="term" value="P:tRNA methylation"/>
    <property type="evidence" value="ECO:0007669"/>
    <property type="project" value="UniProtKB-ARBA"/>
</dbReference>
<evidence type="ECO:0000256" key="8">
    <source>
        <dbReference type="ARBA" id="ARBA00022884"/>
    </source>
</evidence>
<dbReference type="PRINTS" id="PR02008">
    <property type="entry name" value="RCMTFAMILY"/>
</dbReference>
<dbReference type="Pfam" id="PF25376">
    <property type="entry name" value="Pre-PUA_NSUN2"/>
    <property type="match status" value="2"/>
</dbReference>
<feature type="compositionally biased region" description="Basic and acidic residues" evidence="11">
    <location>
        <begin position="17"/>
        <end position="28"/>
    </location>
</feature>
<protein>
    <recommendedName>
        <fullName evidence="12">SAM-dependent MTase RsmB/NOP-type domain-containing protein</fullName>
    </recommendedName>
</protein>
<keyword evidence="3" id="KW-0820">tRNA-binding</keyword>
<dbReference type="EMBL" id="LNRQ01000001">
    <property type="protein sequence ID" value="KZN10821.1"/>
    <property type="molecule type" value="Genomic_DNA"/>
</dbReference>
<dbReference type="GO" id="GO:0000049">
    <property type="term" value="F:tRNA binding"/>
    <property type="evidence" value="ECO:0007669"/>
    <property type="project" value="UniProtKB-KW"/>
</dbReference>
<dbReference type="PROSITE" id="PS01153">
    <property type="entry name" value="NOL1_NOP2_SUN"/>
    <property type="match status" value="1"/>
</dbReference>
<accession>A0A162ALT6</accession>
<dbReference type="GO" id="GO:0005634">
    <property type="term" value="C:nucleus"/>
    <property type="evidence" value="ECO:0007669"/>
    <property type="project" value="UniProtKB-SubCell"/>
</dbReference>
<dbReference type="PANTHER" id="PTHR22808">
    <property type="entry name" value="NCL1 YEAST -RELATED NOL1/NOP2/FMU SUN DOMAIN-CONTAINING"/>
    <property type="match status" value="1"/>
</dbReference>
<proteinExistence type="inferred from homology"/>
<keyword evidence="8 10" id="KW-0694">RNA-binding</keyword>
<keyword evidence="7" id="KW-0819">tRNA processing</keyword>
<feature type="region of interest" description="Disordered" evidence="11">
    <location>
        <begin position="504"/>
        <end position="525"/>
    </location>
</feature>
<comment type="caution">
    <text evidence="10">Lacks conserved residue(s) required for the propagation of feature annotation.</text>
</comment>
<dbReference type="Gramene" id="KZN10821">
    <property type="protein sequence ID" value="KZN10821"/>
    <property type="gene ID" value="DCAR_003477"/>
</dbReference>